<evidence type="ECO:0000256" key="3">
    <source>
        <dbReference type="ARBA" id="ARBA00053355"/>
    </source>
</evidence>
<dbReference type="Gene3D" id="2.30.33.40">
    <property type="entry name" value="GroES chaperonin"/>
    <property type="match status" value="1"/>
</dbReference>
<dbReference type="GO" id="GO:0044183">
    <property type="term" value="F:protein folding chaperone"/>
    <property type="evidence" value="ECO:0007669"/>
    <property type="project" value="InterPro"/>
</dbReference>
<dbReference type="AlphaFoldDB" id="A0A5B8MQQ4"/>
<dbReference type="InterPro" id="IPR011032">
    <property type="entry name" value="GroES-like_sf"/>
</dbReference>
<dbReference type="SUPFAM" id="SSF50129">
    <property type="entry name" value="GroES-like"/>
    <property type="match status" value="1"/>
</dbReference>
<dbReference type="InterPro" id="IPR037124">
    <property type="entry name" value="Chaperonin_GroES_sf"/>
</dbReference>
<dbReference type="GO" id="GO:0005524">
    <property type="term" value="F:ATP binding"/>
    <property type="evidence" value="ECO:0007669"/>
    <property type="project" value="InterPro"/>
</dbReference>
<dbReference type="InterPro" id="IPR020818">
    <property type="entry name" value="Chaperonin_GroES"/>
</dbReference>
<sequence>MSGGLKRLVPLLDRVLVERVAPMQKSVGGVILPDSAVSKVNEGKVVAVGPGARTPDGNLIPMSVKEGDNVLLPEYGGTQVKVDDKDFTLYRDTELLGLLVG</sequence>
<comment type="similarity">
    <text evidence="1 6">Belongs to the GroES chaperonin family.</text>
</comment>
<dbReference type="PANTHER" id="PTHR10772:SF0">
    <property type="entry name" value="10 KDA HEAT SHOCK PROTEIN, MITOCHONDRIAL"/>
    <property type="match status" value="1"/>
</dbReference>
<dbReference type="Pfam" id="PF00166">
    <property type="entry name" value="Cpn10"/>
    <property type="match status" value="1"/>
</dbReference>
<dbReference type="GO" id="GO:0051087">
    <property type="term" value="F:protein-folding chaperone binding"/>
    <property type="evidence" value="ECO:0007669"/>
    <property type="project" value="TreeGrafter"/>
</dbReference>
<dbReference type="PROSITE" id="PS00681">
    <property type="entry name" value="CHAPERONINS_CPN10"/>
    <property type="match status" value="1"/>
</dbReference>
<dbReference type="FunFam" id="2.30.33.40:FF:000002">
    <property type="entry name" value="10 kDa chaperonin, mitochondrial"/>
    <property type="match status" value="1"/>
</dbReference>
<gene>
    <name evidence="7" type="ORF">A3770_07p48620</name>
</gene>
<evidence type="ECO:0000256" key="4">
    <source>
        <dbReference type="ARBA" id="ARBA00062160"/>
    </source>
</evidence>
<dbReference type="InterPro" id="IPR018369">
    <property type="entry name" value="Chaprnonin_Cpn10_CS"/>
</dbReference>
<evidence type="ECO:0000313" key="8">
    <source>
        <dbReference type="Proteomes" id="UP000316726"/>
    </source>
</evidence>
<comment type="function">
    <text evidence="3">Seems to function only as a co-chaperone, along with cpn60, and in certain cases is essential for the discharge of biologically active proteins from cpn60.</text>
</comment>
<dbReference type="STRING" id="1764295.A0A5B8MQQ4"/>
<keyword evidence="2 6" id="KW-0143">Chaperone</keyword>
<name>A0A5B8MQQ4_9CHLO</name>
<dbReference type="EMBL" id="CP031040">
    <property type="protein sequence ID" value="QDZ22344.1"/>
    <property type="molecule type" value="Genomic_DNA"/>
</dbReference>
<dbReference type="GO" id="GO:0046872">
    <property type="term" value="F:metal ion binding"/>
    <property type="evidence" value="ECO:0007669"/>
    <property type="project" value="TreeGrafter"/>
</dbReference>
<reference evidence="7 8" key="1">
    <citation type="submission" date="2018-07" db="EMBL/GenBank/DDBJ databases">
        <title>The complete nuclear genome of the prasinophyte Chloropicon primus (CCMP1205).</title>
        <authorList>
            <person name="Pombert J.-F."/>
            <person name="Otis C."/>
            <person name="Turmel M."/>
            <person name="Lemieux C."/>
        </authorList>
    </citation>
    <scope>NUCLEOTIDE SEQUENCE [LARGE SCALE GENOMIC DNA]</scope>
    <source>
        <strain evidence="7 8">CCMP1205</strain>
    </source>
</reference>
<dbReference type="PRINTS" id="PR00297">
    <property type="entry name" value="CHAPERONIN10"/>
</dbReference>
<protein>
    <recommendedName>
        <fullName evidence="5">Protein groES</fullName>
    </recommendedName>
</protein>
<keyword evidence="8" id="KW-1185">Reference proteome</keyword>
<organism evidence="7 8">
    <name type="scientific">Chloropicon primus</name>
    <dbReference type="NCBI Taxonomy" id="1764295"/>
    <lineage>
        <taxon>Eukaryota</taxon>
        <taxon>Viridiplantae</taxon>
        <taxon>Chlorophyta</taxon>
        <taxon>Chloropicophyceae</taxon>
        <taxon>Chloropicales</taxon>
        <taxon>Chloropicaceae</taxon>
        <taxon>Chloropicon</taxon>
    </lineage>
</organism>
<evidence type="ECO:0000256" key="1">
    <source>
        <dbReference type="ARBA" id="ARBA00006975"/>
    </source>
</evidence>
<evidence type="ECO:0000256" key="6">
    <source>
        <dbReference type="RuleBase" id="RU003479"/>
    </source>
</evidence>
<evidence type="ECO:0000313" key="7">
    <source>
        <dbReference type="EMBL" id="QDZ22344.1"/>
    </source>
</evidence>
<comment type="subunit">
    <text evidence="4">Forms stable complexes with CPN60 in the presence of ATP.</text>
</comment>
<dbReference type="GO" id="GO:0051082">
    <property type="term" value="F:unfolded protein binding"/>
    <property type="evidence" value="ECO:0007669"/>
    <property type="project" value="TreeGrafter"/>
</dbReference>
<proteinExistence type="inferred from homology"/>
<dbReference type="PANTHER" id="PTHR10772">
    <property type="entry name" value="10 KDA HEAT SHOCK PROTEIN"/>
    <property type="match status" value="1"/>
</dbReference>
<dbReference type="SMART" id="SM00883">
    <property type="entry name" value="Cpn10"/>
    <property type="match status" value="1"/>
</dbReference>
<dbReference type="Proteomes" id="UP000316726">
    <property type="component" value="Chromosome 7"/>
</dbReference>
<dbReference type="OrthoDB" id="184876at2759"/>
<evidence type="ECO:0000256" key="5">
    <source>
        <dbReference type="ARBA" id="ARBA00083733"/>
    </source>
</evidence>
<evidence type="ECO:0000256" key="2">
    <source>
        <dbReference type="ARBA" id="ARBA00023186"/>
    </source>
</evidence>
<dbReference type="GO" id="GO:0005739">
    <property type="term" value="C:mitochondrion"/>
    <property type="evidence" value="ECO:0007669"/>
    <property type="project" value="TreeGrafter"/>
</dbReference>
<dbReference type="HAMAP" id="MF_00580">
    <property type="entry name" value="CH10"/>
    <property type="match status" value="1"/>
</dbReference>
<accession>A0A5B8MQQ4</accession>
<dbReference type="CDD" id="cd00320">
    <property type="entry name" value="cpn10"/>
    <property type="match status" value="1"/>
</dbReference>